<accession>A0ABY3ZTG8</accession>
<keyword evidence="1" id="KW-0812">Transmembrane</keyword>
<feature type="transmembrane region" description="Helical" evidence="1">
    <location>
        <begin position="46"/>
        <end position="66"/>
    </location>
</feature>
<dbReference type="InterPro" id="IPR026369">
    <property type="entry name" value="CxxC_20_CxxC"/>
</dbReference>
<gene>
    <name evidence="2" type="ORF">MRZ06_09335</name>
</gene>
<evidence type="ECO:0000313" key="2">
    <source>
        <dbReference type="EMBL" id="UOB20191.1"/>
    </source>
</evidence>
<dbReference type="RefSeq" id="WP_243365548.1">
    <property type="nucleotide sequence ID" value="NZ_CP094348.1"/>
</dbReference>
<reference evidence="2" key="1">
    <citation type="submission" date="2022-03" db="EMBL/GenBank/DDBJ databases">
        <authorList>
            <person name="Vrbovska V."/>
            <person name="Kovarovic V."/>
            <person name="Botka T."/>
            <person name="Pantucek R."/>
        </authorList>
    </citation>
    <scope>NUCLEOTIDE SEQUENCE</scope>
    <source>
        <strain evidence="2">CCM 2609</strain>
    </source>
</reference>
<evidence type="ECO:0000256" key="1">
    <source>
        <dbReference type="SAM" id="Phobius"/>
    </source>
</evidence>
<feature type="transmembrane region" description="Helical" evidence="1">
    <location>
        <begin position="72"/>
        <end position="91"/>
    </location>
</feature>
<organism evidence="2 3">
    <name type="scientific">Macrococcus armenti</name>
    <dbReference type="NCBI Taxonomy" id="2875764"/>
    <lineage>
        <taxon>Bacteria</taxon>
        <taxon>Bacillati</taxon>
        <taxon>Bacillota</taxon>
        <taxon>Bacilli</taxon>
        <taxon>Bacillales</taxon>
        <taxon>Staphylococcaceae</taxon>
        <taxon>Macrococcus</taxon>
    </lineage>
</organism>
<evidence type="ECO:0000313" key="3">
    <source>
        <dbReference type="Proteomes" id="UP000830343"/>
    </source>
</evidence>
<dbReference type="NCBIfam" id="TIGR04104">
    <property type="entry name" value="cxxc_20_cxxc"/>
    <property type="match status" value="1"/>
</dbReference>
<dbReference type="Proteomes" id="UP000830343">
    <property type="component" value="Chromosome"/>
</dbReference>
<keyword evidence="1" id="KW-0472">Membrane</keyword>
<keyword evidence="1" id="KW-1133">Transmembrane helix</keyword>
<reference evidence="2" key="2">
    <citation type="submission" date="2022-04" db="EMBL/GenBank/DDBJ databases">
        <title>Antimicrobial genetic elements in methicillin-resistant Macrococcus armenti.</title>
        <authorList>
            <person name="Keller J.E."/>
            <person name="Schwendener S."/>
            <person name="Pantucek R."/>
            <person name="Perreten V."/>
        </authorList>
    </citation>
    <scope>NUCLEOTIDE SEQUENCE</scope>
    <source>
        <strain evidence="2">CCM 2609</strain>
    </source>
</reference>
<sequence>MNRCSNCKYEYRYEDMFTASWKLKTPAPAPCPKCGKMHYISSHRMMKIYMSAIVINLLIMLCVNLFHIHSLVLLTLYILSLILFVIYIPILNKVTEFPESFNKVRLHSINEQERQ</sequence>
<proteinExistence type="predicted"/>
<name>A0ABY3ZTG8_9STAP</name>
<dbReference type="EMBL" id="CP094348">
    <property type="protein sequence ID" value="UOB20191.1"/>
    <property type="molecule type" value="Genomic_DNA"/>
</dbReference>
<keyword evidence="3" id="KW-1185">Reference proteome</keyword>
<protein>
    <recommendedName>
        <fullName evidence="4">CXXC-20-CXXC protein</fullName>
    </recommendedName>
</protein>
<evidence type="ECO:0008006" key="4">
    <source>
        <dbReference type="Google" id="ProtNLM"/>
    </source>
</evidence>